<reference evidence="5 6" key="1">
    <citation type="journal article" date="2016" name="Nat. Commun.">
        <title>Thousands of microbial genomes shed light on interconnected biogeochemical processes in an aquifer system.</title>
        <authorList>
            <person name="Anantharaman K."/>
            <person name="Brown C.T."/>
            <person name="Hug L.A."/>
            <person name="Sharon I."/>
            <person name="Castelle C.J."/>
            <person name="Probst A.J."/>
            <person name="Thomas B.C."/>
            <person name="Singh A."/>
            <person name="Wilkins M.J."/>
            <person name="Karaoz U."/>
            <person name="Brodie E.L."/>
            <person name="Williams K.H."/>
            <person name="Hubbard S.S."/>
            <person name="Banfield J.F."/>
        </authorList>
    </citation>
    <scope>NUCLEOTIDE SEQUENCE [LARGE SCALE GENOMIC DNA]</scope>
</reference>
<dbReference type="Gene3D" id="3.40.50.300">
    <property type="entry name" value="P-loop containing nucleotide triphosphate hydrolases"/>
    <property type="match status" value="1"/>
</dbReference>
<keyword evidence="2" id="KW-0547">Nucleotide-binding</keyword>
<dbReference type="EMBL" id="MHRM01000012">
    <property type="protein sequence ID" value="OHA24135.1"/>
    <property type="molecule type" value="Genomic_DNA"/>
</dbReference>
<dbReference type="AlphaFoldDB" id="A0A1G2MJP0"/>
<sequence>MNEIQTKKELKVLFPIQAKTAMEIIEDILVQAAHSRASDIHIDPRIEDILIRLRIDGVMEEAGVLSKDFHEEMIARLKILSGARTDIHAIPQDGRWRACIASALYNVRVSFMPTYHGENAVVRLLPARPLTELSFARLGFTPEHVQAIDRALQATTGLILVAGPTGSGKTTTLHACLSIKARQPISIITLEDPIEYEIAGIRQVHARESSGVTFSSGLRAAVRQDPDIIMVGEIRDRETARVAVHTALTGHLVLSTIHTGSASEVLTRLVDMGVDRYLIAATIRLIIGQRLVRTICRECFGVGCTVCRHSGYAGRSIIAEVFSIDEAMKKIIADSGSLSACQEYASAHGFRPMSEDGAEKVQWGITTPEEIIRVLST</sequence>
<dbReference type="GO" id="GO:0005886">
    <property type="term" value="C:plasma membrane"/>
    <property type="evidence" value="ECO:0007669"/>
    <property type="project" value="TreeGrafter"/>
</dbReference>
<evidence type="ECO:0000256" key="2">
    <source>
        <dbReference type="ARBA" id="ARBA00022741"/>
    </source>
</evidence>
<evidence type="ECO:0000259" key="4">
    <source>
        <dbReference type="PROSITE" id="PS00662"/>
    </source>
</evidence>
<gene>
    <name evidence="5" type="ORF">A3D50_01180</name>
</gene>
<dbReference type="InterPro" id="IPR027417">
    <property type="entry name" value="P-loop_NTPase"/>
</dbReference>
<dbReference type="Proteomes" id="UP000178413">
    <property type="component" value="Unassembled WGS sequence"/>
</dbReference>
<dbReference type="PROSITE" id="PS00662">
    <property type="entry name" value="T2SP_E"/>
    <property type="match status" value="1"/>
</dbReference>
<accession>A0A1G2MJP0</accession>
<evidence type="ECO:0000256" key="3">
    <source>
        <dbReference type="ARBA" id="ARBA00022840"/>
    </source>
</evidence>
<dbReference type="CDD" id="cd01129">
    <property type="entry name" value="PulE-GspE-like"/>
    <property type="match status" value="1"/>
</dbReference>
<dbReference type="PANTHER" id="PTHR30258">
    <property type="entry name" value="TYPE II SECRETION SYSTEM PROTEIN GSPE-RELATED"/>
    <property type="match status" value="1"/>
</dbReference>
<feature type="domain" description="Bacterial type II secretion system protein E" evidence="4">
    <location>
        <begin position="222"/>
        <end position="236"/>
    </location>
</feature>
<comment type="similarity">
    <text evidence="1">Belongs to the GSP E family.</text>
</comment>
<dbReference type="GO" id="GO:0016887">
    <property type="term" value="F:ATP hydrolysis activity"/>
    <property type="evidence" value="ECO:0007669"/>
    <property type="project" value="TreeGrafter"/>
</dbReference>
<dbReference type="GO" id="GO:0005524">
    <property type="term" value="F:ATP binding"/>
    <property type="evidence" value="ECO:0007669"/>
    <property type="project" value="UniProtKB-KW"/>
</dbReference>
<proteinExistence type="inferred from homology"/>
<protein>
    <recommendedName>
        <fullName evidence="4">Bacterial type II secretion system protein E domain-containing protein</fullName>
    </recommendedName>
</protein>
<dbReference type="STRING" id="1802308.A3D50_01180"/>
<evidence type="ECO:0000313" key="5">
    <source>
        <dbReference type="EMBL" id="OHA24135.1"/>
    </source>
</evidence>
<evidence type="ECO:0000256" key="1">
    <source>
        <dbReference type="ARBA" id="ARBA00006611"/>
    </source>
</evidence>
<evidence type="ECO:0000313" key="6">
    <source>
        <dbReference type="Proteomes" id="UP000178413"/>
    </source>
</evidence>
<name>A0A1G2MJP0_9BACT</name>
<dbReference type="SUPFAM" id="SSF52540">
    <property type="entry name" value="P-loop containing nucleoside triphosphate hydrolases"/>
    <property type="match status" value="1"/>
</dbReference>
<dbReference type="Gene3D" id="3.30.450.90">
    <property type="match status" value="1"/>
</dbReference>
<keyword evidence="3" id="KW-0067">ATP-binding</keyword>
<dbReference type="Pfam" id="PF00437">
    <property type="entry name" value="T2SSE"/>
    <property type="match status" value="1"/>
</dbReference>
<dbReference type="PANTHER" id="PTHR30258:SF2">
    <property type="entry name" value="COMG OPERON PROTEIN 1"/>
    <property type="match status" value="1"/>
</dbReference>
<dbReference type="InterPro" id="IPR001482">
    <property type="entry name" value="T2SS/T4SS_dom"/>
</dbReference>
<comment type="caution">
    <text evidence="5">The sequence shown here is derived from an EMBL/GenBank/DDBJ whole genome shotgun (WGS) entry which is preliminary data.</text>
</comment>
<organism evidence="5 6">
    <name type="scientific">Candidatus Taylorbacteria bacterium RIFCSPHIGHO2_02_FULL_44_12</name>
    <dbReference type="NCBI Taxonomy" id="1802308"/>
    <lineage>
        <taxon>Bacteria</taxon>
        <taxon>Candidatus Tayloriibacteriota</taxon>
    </lineage>
</organism>